<evidence type="ECO:0000256" key="5">
    <source>
        <dbReference type="ARBA" id="ARBA00023136"/>
    </source>
</evidence>
<feature type="domain" description="Response regulatory" evidence="9">
    <location>
        <begin position="5"/>
        <end position="122"/>
    </location>
</feature>
<feature type="compositionally biased region" description="Polar residues" evidence="7">
    <location>
        <begin position="372"/>
        <end position="400"/>
    </location>
</feature>
<dbReference type="CDD" id="cd00156">
    <property type="entry name" value="REC"/>
    <property type="match status" value="1"/>
</dbReference>
<evidence type="ECO:0000256" key="1">
    <source>
        <dbReference type="ARBA" id="ARBA00004167"/>
    </source>
</evidence>
<evidence type="ECO:0000256" key="6">
    <source>
        <dbReference type="PROSITE-ProRule" id="PRU00169"/>
    </source>
</evidence>
<dbReference type="SUPFAM" id="SSF74653">
    <property type="entry name" value="TolA/TonB C-terminal domain"/>
    <property type="match status" value="1"/>
</dbReference>
<feature type="compositionally biased region" description="Basic and acidic residues" evidence="7">
    <location>
        <begin position="325"/>
        <end position="338"/>
    </location>
</feature>
<comment type="caution">
    <text evidence="11">The sequence shown here is derived from an EMBL/GenBank/DDBJ whole genome shotgun (WGS) entry which is preliminary data.</text>
</comment>
<feature type="compositionally biased region" description="Basic and acidic residues" evidence="7">
    <location>
        <begin position="280"/>
        <end position="297"/>
    </location>
</feature>
<accession>A0A3E2BLR8</accession>
<dbReference type="InterPro" id="IPR006260">
    <property type="entry name" value="TonB/TolA_C"/>
</dbReference>
<feature type="compositionally biased region" description="Low complexity" evidence="7">
    <location>
        <begin position="459"/>
        <end position="487"/>
    </location>
</feature>
<keyword evidence="4 8" id="KW-1133">Transmembrane helix</keyword>
<feature type="domain" description="TonB C-terminal" evidence="10">
    <location>
        <begin position="521"/>
        <end position="613"/>
    </location>
</feature>
<organism evidence="11 12">
    <name type="scientific">Candidatus Saccharicenans subterraneus</name>
    <dbReference type="NCBI Taxonomy" id="2508984"/>
    <lineage>
        <taxon>Bacteria</taxon>
        <taxon>Candidatus Aminicenantota</taxon>
        <taxon>Candidatus Aminicenantia</taxon>
        <taxon>Candidatus Aminicenantales</taxon>
        <taxon>Candidatus Saccharicenantaceae</taxon>
        <taxon>Candidatus Saccharicenans</taxon>
    </lineage>
</organism>
<dbReference type="Proteomes" id="UP000257323">
    <property type="component" value="Unassembled WGS sequence"/>
</dbReference>
<feature type="transmembrane region" description="Helical" evidence="8">
    <location>
        <begin position="344"/>
        <end position="363"/>
    </location>
</feature>
<dbReference type="SMART" id="SM00448">
    <property type="entry name" value="REC"/>
    <property type="match status" value="1"/>
</dbReference>
<feature type="region of interest" description="Disordered" evidence="7">
    <location>
        <begin position="456"/>
        <end position="500"/>
    </location>
</feature>
<sequence>MAKKKLLLIDFDQEFLKFLAGALSDEGFEIVTATDGLAGFERFSEAHPDLVIMEAMLPKFHGFELCSRITSHPTKKAPVIIVTGIYKDSVYKTEALRSLGASAFFEKPLNLEELLNKIYELVGRPEPKKAPVPPRPADKELDQLLKEALSMDMEEKKPEQKVRPVEKPGPVEKPAPRPAPTREPSLTKDDEVDLILKSKLKDLMIENSKPEPQPAPRPTTKPEKEKPAARPVEPKKTAAPTPDSLLDELIKKPAAAPAAPRPAKVEPTPVESKPQPAPRPRPETKPEPVREPRKETRQVPTTPPAESKSRTSAPSAPVVTPFKGFIEEEKEDKKEKSRSGAGRYIGLAAAILAVAGAVAFLTLKKKEAPAFSGQTSNQAAALQTGSTGPVSSQPSETEIQQEIEKQMEAYRAQKTQGETRTQNRQNQGGGRQTSRNAEAAPVAPYIPEQKTSLATMNNPQPAEQASTTAPAQAETATQTAGTETAGGTEEKAADQNQAVSEPQVVIPAQEVKPGDLVPLNTVDVEPKVVKTVEPVYPEADRRMGIKGQILLNVLISENGDVLDAAVIRGIRGSVALEKEAINAVKKWKFLPAEKNGVKVKVWKPVTIGFGLNK</sequence>
<dbReference type="Pfam" id="PF03544">
    <property type="entry name" value="TonB_C"/>
    <property type="match status" value="1"/>
</dbReference>
<dbReference type="GO" id="GO:0003677">
    <property type="term" value="F:DNA binding"/>
    <property type="evidence" value="ECO:0007669"/>
    <property type="project" value="UniProtKB-KW"/>
</dbReference>
<name>A0A3E2BLR8_9BACT</name>
<dbReference type="Gene3D" id="3.30.1150.10">
    <property type="match status" value="1"/>
</dbReference>
<dbReference type="InterPro" id="IPR050595">
    <property type="entry name" value="Bact_response_regulator"/>
</dbReference>
<comment type="caution">
    <text evidence="6">Lacks conserved residue(s) required for the propagation of feature annotation.</text>
</comment>
<dbReference type="PROSITE" id="PS52015">
    <property type="entry name" value="TONB_CTD"/>
    <property type="match status" value="1"/>
</dbReference>
<evidence type="ECO:0000313" key="11">
    <source>
        <dbReference type="EMBL" id="RFT15587.1"/>
    </source>
</evidence>
<evidence type="ECO:0000259" key="10">
    <source>
        <dbReference type="PROSITE" id="PS52015"/>
    </source>
</evidence>
<dbReference type="GO" id="GO:0055085">
    <property type="term" value="P:transmembrane transport"/>
    <property type="evidence" value="ECO:0007669"/>
    <property type="project" value="InterPro"/>
</dbReference>
<dbReference type="PANTHER" id="PTHR44591">
    <property type="entry name" value="STRESS RESPONSE REGULATOR PROTEIN 1"/>
    <property type="match status" value="1"/>
</dbReference>
<feature type="compositionally biased region" description="Basic and acidic residues" evidence="7">
    <location>
        <begin position="220"/>
        <end position="236"/>
    </location>
</feature>
<keyword evidence="2" id="KW-0597">Phosphoprotein</keyword>
<feature type="compositionally biased region" description="Low complexity" evidence="7">
    <location>
        <begin position="252"/>
        <end position="262"/>
    </location>
</feature>
<dbReference type="PROSITE" id="PS50110">
    <property type="entry name" value="RESPONSE_REGULATORY"/>
    <property type="match status" value="1"/>
</dbReference>
<protein>
    <submittedName>
        <fullName evidence="11">DNA-binding heavy metal response regulator</fullName>
    </submittedName>
</protein>
<proteinExistence type="predicted"/>
<feature type="region of interest" description="Disordered" evidence="7">
    <location>
        <begin position="370"/>
        <end position="442"/>
    </location>
</feature>
<reference evidence="11 12" key="1">
    <citation type="submission" date="2018-08" db="EMBL/GenBank/DDBJ databases">
        <title>Genome analysis of the thermophilic bacterium of the candidate phylum Aminicenantes from deep subsurface aquifer revealed its physiology and ecological role.</title>
        <authorList>
            <person name="Kadnikov V.V."/>
            <person name="Mardanov A.V."/>
            <person name="Beletsky A.V."/>
            <person name="Karnachuk O.V."/>
            <person name="Ravin N.V."/>
        </authorList>
    </citation>
    <scope>NUCLEOTIDE SEQUENCE [LARGE SCALE GENOMIC DNA]</scope>
    <source>
        <strain evidence="11">BY38</strain>
    </source>
</reference>
<feature type="compositionally biased region" description="Low complexity" evidence="7">
    <location>
        <begin position="419"/>
        <end position="436"/>
    </location>
</feature>
<dbReference type="EMBL" id="QUAH01000008">
    <property type="protein sequence ID" value="RFT15587.1"/>
    <property type="molecule type" value="Genomic_DNA"/>
</dbReference>
<dbReference type="Pfam" id="PF00072">
    <property type="entry name" value="Response_reg"/>
    <property type="match status" value="1"/>
</dbReference>
<dbReference type="InterPro" id="IPR001789">
    <property type="entry name" value="Sig_transdc_resp-reg_receiver"/>
</dbReference>
<evidence type="ECO:0000256" key="3">
    <source>
        <dbReference type="ARBA" id="ARBA00022692"/>
    </source>
</evidence>
<dbReference type="Gene3D" id="3.40.50.2300">
    <property type="match status" value="1"/>
</dbReference>
<keyword evidence="3 8" id="KW-0812">Transmembrane</keyword>
<dbReference type="SUPFAM" id="SSF52172">
    <property type="entry name" value="CheY-like"/>
    <property type="match status" value="1"/>
</dbReference>
<feature type="compositionally biased region" description="Pro residues" evidence="7">
    <location>
        <begin position="171"/>
        <end position="181"/>
    </location>
</feature>
<evidence type="ECO:0000259" key="9">
    <source>
        <dbReference type="PROSITE" id="PS50110"/>
    </source>
</evidence>
<dbReference type="AlphaFoldDB" id="A0A3E2BLR8"/>
<keyword evidence="11" id="KW-0238">DNA-binding</keyword>
<feature type="region of interest" description="Disordered" evidence="7">
    <location>
        <begin position="152"/>
        <end position="340"/>
    </location>
</feature>
<comment type="subcellular location">
    <subcellularLocation>
        <location evidence="1">Membrane</location>
        <topology evidence="1">Single-pass membrane protein</topology>
    </subcellularLocation>
</comment>
<evidence type="ECO:0000256" key="8">
    <source>
        <dbReference type="SAM" id="Phobius"/>
    </source>
</evidence>
<evidence type="ECO:0000313" key="12">
    <source>
        <dbReference type="Proteomes" id="UP000257323"/>
    </source>
</evidence>
<keyword evidence="5 8" id="KW-0472">Membrane</keyword>
<evidence type="ECO:0000256" key="2">
    <source>
        <dbReference type="ARBA" id="ARBA00022553"/>
    </source>
</evidence>
<dbReference type="InterPro" id="IPR011006">
    <property type="entry name" value="CheY-like_superfamily"/>
</dbReference>
<dbReference type="PANTHER" id="PTHR44591:SF3">
    <property type="entry name" value="RESPONSE REGULATORY DOMAIN-CONTAINING PROTEIN"/>
    <property type="match status" value="1"/>
</dbReference>
<dbReference type="GO" id="GO:0016020">
    <property type="term" value="C:membrane"/>
    <property type="evidence" value="ECO:0007669"/>
    <property type="project" value="UniProtKB-SubCell"/>
</dbReference>
<dbReference type="InterPro" id="IPR037682">
    <property type="entry name" value="TonB_C"/>
</dbReference>
<evidence type="ECO:0000256" key="7">
    <source>
        <dbReference type="SAM" id="MobiDB-lite"/>
    </source>
</evidence>
<evidence type="ECO:0000256" key="4">
    <source>
        <dbReference type="ARBA" id="ARBA00022989"/>
    </source>
</evidence>
<gene>
    <name evidence="11" type="ORF">OP8BY_0235</name>
</gene>
<dbReference type="NCBIfam" id="TIGR01352">
    <property type="entry name" value="tonB_Cterm"/>
    <property type="match status" value="1"/>
</dbReference>
<feature type="compositionally biased region" description="Basic and acidic residues" evidence="7">
    <location>
        <begin position="153"/>
        <end position="170"/>
    </location>
</feature>
<feature type="compositionally biased region" description="Basic and acidic residues" evidence="7">
    <location>
        <begin position="185"/>
        <end position="204"/>
    </location>
</feature>
<dbReference type="GO" id="GO:0000160">
    <property type="term" value="P:phosphorelay signal transduction system"/>
    <property type="evidence" value="ECO:0007669"/>
    <property type="project" value="InterPro"/>
</dbReference>